<dbReference type="Proteomes" id="UP000800096">
    <property type="component" value="Unassembled WGS sequence"/>
</dbReference>
<evidence type="ECO:0008006" key="3">
    <source>
        <dbReference type="Google" id="ProtNLM"/>
    </source>
</evidence>
<keyword evidence="2" id="KW-1185">Reference proteome</keyword>
<evidence type="ECO:0000313" key="2">
    <source>
        <dbReference type="Proteomes" id="UP000800096"/>
    </source>
</evidence>
<accession>A0A6A5QXD3</accession>
<reference evidence="1" key="1">
    <citation type="journal article" date="2020" name="Stud. Mycol.">
        <title>101 Dothideomycetes genomes: a test case for predicting lifestyles and emergence of pathogens.</title>
        <authorList>
            <person name="Haridas S."/>
            <person name="Albert R."/>
            <person name="Binder M."/>
            <person name="Bloem J."/>
            <person name="Labutti K."/>
            <person name="Salamov A."/>
            <person name="Andreopoulos B."/>
            <person name="Baker S."/>
            <person name="Barry K."/>
            <person name="Bills G."/>
            <person name="Bluhm B."/>
            <person name="Cannon C."/>
            <person name="Castanera R."/>
            <person name="Culley D."/>
            <person name="Daum C."/>
            <person name="Ezra D."/>
            <person name="Gonzalez J."/>
            <person name="Henrissat B."/>
            <person name="Kuo A."/>
            <person name="Liang C."/>
            <person name="Lipzen A."/>
            <person name="Lutzoni F."/>
            <person name="Magnuson J."/>
            <person name="Mondo S."/>
            <person name="Nolan M."/>
            <person name="Ohm R."/>
            <person name="Pangilinan J."/>
            <person name="Park H.-J."/>
            <person name="Ramirez L."/>
            <person name="Alfaro M."/>
            <person name="Sun H."/>
            <person name="Tritt A."/>
            <person name="Yoshinaga Y."/>
            <person name="Zwiers L.-H."/>
            <person name="Turgeon B."/>
            <person name="Goodwin S."/>
            <person name="Spatafora J."/>
            <person name="Crous P."/>
            <person name="Grigoriev I."/>
        </authorList>
    </citation>
    <scope>NUCLEOTIDE SEQUENCE</scope>
    <source>
        <strain evidence="1">HMLAC05119</strain>
    </source>
</reference>
<dbReference type="EMBL" id="ML979132">
    <property type="protein sequence ID" value="KAF1920441.1"/>
    <property type="molecule type" value="Genomic_DNA"/>
</dbReference>
<proteinExistence type="predicted"/>
<protein>
    <recommendedName>
        <fullName evidence="3">Myb-like domain-containing protein</fullName>
    </recommendedName>
</protein>
<dbReference type="AlphaFoldDB" id="A0A6A5QXD3"/>
<name>A0A6A5QXD3_AMPQU</name>
<dbReference type="OrthoDB" id="3729788at2759"/>
<dbReference type="SUPFAM" id="SSF46689">
    <property type="entry name" value="Homeodomain-like"/>
    <property type="match status" value="1"/>
</dbReference>
<sequence length="200" mass="22470">MSKANTPWTSHDERHLINLRDTCSTPWDDIATILSRNISGCQQHYSILKQATASSLVTWTPAIDHAIIDARGRGLSIKNVSAELGIWAPAVTDRWAWLLRSHSVPPDVLAVWRRKEDVVFTADEDAFIVKMYIQGLSDEQIYKECASKEKSRVDVVRRRKELTNEGAAGGLYVRMLGVGNGEVKTGLDRAMGKKKYGWMK</sequence>
<gene>
    <name evidence="1" type="ORF">BDU57DRAFT_561573</name>
</gene>
<organism evidence="1 2">
    <name type="scientific">Ampelomyces quisqualis</name>
    <name type="common">Powdery mildew agent</name>
    <dbReference type="NCBI Taxonomy" id="50730"/>
    <lineage>
        <taxon>Eukaryota</taxon>
        <taxon>Fungi</taxon>
        <taxon>Dikarya</taxon>
        <taxon>Ascomycota</taxon>
        <taxon>Pezizomycotina</taxon>
        <taxon>Dothideomycetes</taxon>
        <taxon>Pleosporomycetidae</taxon>
        <taxon>Pleosporales</taxon>
        <taxon>Pleosporineae</taxon>
        <taxon>Phaeosphaeriaceae</taxon>
        <taxon>Ampelomyces</taxon>
    </lineage>
</organism>
<evidence type="ECO:0000313" key="1">
    <source>
        <dbReference type="EMBL" id="KAF1920441.1"/>
    </source>
</evidence>
<dbReference type="InterPro" id="IPR009057">
    <property type="entry name" value="Homeodomain-like_sf"/>
</dbReference>